<dbReference type="Gene3D" id="3.20.20.190">
    <property type="entry name" value="Phosphatidylinositol (PI) phosphodiesterase"/>
    <property type="match status" value="1"/>
</dbReference>
<accession>N1WM93</accession>
<dbReference type="GO" id="GO:0008081">
    <property type="term" value="F:phosphoric diester hydrolase activity"/>
    <property type="evidence" value="ECO:0007669"/>
    <property type="project" value="InterPro"/>
</dbReference>
<evidence type="ECO:0008006" key="8">
    <source>
        <dbReference type="Google" id="ProtNLM"/>
    </source>
</evidence>
<proteinExistence type="predicted"/>
<evidence type="ECO:0000313" key="7">
    <source>
        <dbReference type="Proteomes" id="UP000012313"/>
    </source>
</evidence>
<dbReference type="SUPFAM" id="SSF56436">
    <property type="entry name" value="C-type lectin-like"/>
    <property type="match status" value="1"/>
</dbReference>
<sequence length="441" mass="49929">MKRKIIIPFGFLLLGTVGSLYASSAKPKENPVEVFEKSSENKALALQRKTQINMNVPIHRTLFYGTHNSFNSTAYAKFASDQKYTLSDQLRLGARFIELEVHWTLGKKGSNELLLCRGENEKDHKGCSINDRSFRDGLQEIRQWMLKSENQNEILLLYVKDRLDGNYPKALQTLTNVLGRWLYNHSGKCTDNYSADEMPKLGRMAETGARILLMSDTCQSGTGSEIWSSYFKKNFFSTFQPKNFRGHPDCNFSREVYKNSFVRVSNNTSSKNTPDPSDSFTNSGIQSMLACEVNVFGIDQFDSDLAKQALWSWDKSEPRDEGGNCARIWLNGRWSAFDCNAKFQFACRDTRTGNWVVTSNSSGGPWGHGSSACLFYGIKSENQSGLGRYQFVAPETPYENKKLQDAVKSNGNNQTVWINITKKGEGDWGPDNRVSDYFPTR</sequence>
<comment type="subcellular location">
    <subcellularLocation>
        <location evidence="1">Membrane</location>
    </subcellularLocation>
</comment>
<comment type="caution">
    <text evidence="6">The sequence shown here is derived from an EMBL/GenBank/DDBJ whole genome shotgun (WGS) entry which is preliminary data.</text>
</comment>
<gene>
    <name evidence="6" type="ORF">LEP1GSC060_0669</name>
</gene>
<dbReference type="RefSeq" id="WP_003000033.1">
    <property type="nucleotide sequence ID" value="NZ_AOHC02000023.1"/>
</dbReference>
<dbReference type="STRING" id="1218598.LEP1GSC060_0669"/>
<dbReference type="Pfam" id="PF26146">
    <property type="entry name" value="PI-PLC_X"/>
    <property type="match status" value="1"/>
</dbReference>
<evidence type="ECO:0000256" key="4">
    <source>
        <dbReference type="ARBA" id="ARBA00023136"/>
    </source>
</evidence>
<reference evidence="6" key="1">
    <citation type="submission" date="2013-03" db="EMBL/GenBank/DDBJ databases">
        <authorList>
            <person name="Harkins D.M."/>
            <person name="Durkin A.S."/>
            <person name="Brinkac L.M."/>
            <person name="Haft D.H."/>
            <person name="Selengut J.D."/>
            <person name="Sanka R."/>
            <person name="DePew J."/>
            <person name="Purushe J."/>
            <person name="Hartskeerl R.A."/>
            <person name="Ahmed A."/>
            <person name="van der Linden H."/>
            <person name="Goris M.G.A."/>
            <person name="Vinetz J.M."/>
            <person name="Sutton G.G."/>
            <person name="Nierman W.C."/>
            <person name="Fouts D.E."/>
        </authorList>
    </citation>
    <scope>NUCLEOTIDE SEQUENCE [LARGE SCALE GENOMIC DNA]</scope>
    <source>
        <strain evidence="6">ICFT</strain>
    </source>
</reference>
<dbReference type="PANTHER" id="PTHR35518">
    <property type="entry name" value="MAINTENANCE OF TELOMOERE CAPPING"/>
    <property type="match status" value="1"/>
</dbReference>
<dbReference type="InterPro" id="IPR051008">
    <property type="entry name" value="Telomere_Capping_Maintenance"/>
</dbReference>
<protein>
    <recommendedName>
        <fullName evidence="8">C-type lectin domain-containing protein</fullName>
    </recommendedName>
</protein>
<dbReference type="EMBL" id="AOHC02000023">
    <property type="protein sequence ID" value="EMY78357.1"/>
    <property type="molecule type" value="Genomic_DNA"/>
</dbReference>
<dbReference type="InterPro" id="IPR017946">
    <property type="entry name" value="PLC-like_Pdiesterase_TIM-brl"/>
</dbReference>
<dbReference type="PANTHER" id="PTHR35518:SF2">
    <property type="entry name" value="MAINTENANCE OF TELOMERE CAPPING PROTEIN 6"/>
    <property type="match status" value="1"/>
</dbReference>
<dbReference type="AlphaFoldDB" id="N1WM93"/>
<evidence type="ECO:0000256" key="3">
    <source>
        <dbReference type="ARBA" id="ARBA00022989"/>
    </source>
</evidence>
<dbReference type="SUPFAM" id="SSF51695">
    <property type="entry name" value="PLC-like phosphodiesterases"/>
    <property type="match status" value="1"/>
</dbReference>
<dbReference type="Proteomes" id="UP000012313">
    <property type="component" value="Unassembled WGS sequence"/>
</dbReference>
<name>N1WM93_9LEPT</name>
<evidence type="ECO:0000313" key="6">
    <source>
        <dbReference type="EMBL" id="EMY78357.1"/>
    </source>
</evidence>
<keyword evidence="7" id="KW-1185">Reference proteome</keyword>
<keyword evidence="2" id="KW-0812">Transmembrane</keyword>
<keyword evidence="4" id="KW-0472">Membrane</keyword>
<organism evidence="6 7">
    <name type="scientific">Leptospira weilii serovar Ranarum str. ICFT</name>
    <dbReference type="NCBI Taxonomy" id="1218598"/>
    <lineage>
        <taxon>Bacteria</taxon>
        <taxon>Pseudomonadati</taxon>
        <taxon>Spirochaetota</taxon>
        <taxon>Spirochaetia</taxon>
        <taxon>Leptospirales</taxon>
        <taxon>Leptospiraceae</taxon>
        <taxon>Leptospira</taxon>
    </lineage>
</organism>
<dbReference type="GO" id="GO:0006629">
    <property type="term" value="P:lipid metabolic process"/>
    <property type="evidence" value="ECO:0007669"/>
    <property type="project" value="InterPro"/>
</dbReference>
<feature type="chain" id="PRO_5004113504" description="C-type lectin domain-containing protein" evidence="5">
    <location>
        <begin position="23"/>
        <end position="441"/>
    </location>
</feature>
<dbReference type="InterPro" id="IPR016187">
    <property type="entry name" value="CTDL_fold"/>
</dbReference>
<evidence type="ECO:0000256" key="5">
    <source>
        <dbReference type="SAM" id="SignalP"/>
    </source>
</evidence>
<feature type="signal peptide" evidence="5">
    <location>
        <begin position="1"/>
        <end position="22"/>
    </location>
</feature>
<evidence type="ECO:0000256" key="2">
    <source>
        <dbReference type="ARBA" id="ARBA00022692"/>
    </source>
</evidence>
<keyword evidence="5" id="KW-0732">Signal</keyword>
<dbReference type="OrthoDB" id="195526at2"/>
<evidence type="ECO:0000256" key="1">
    <source>
        <dbReference type="ARBA" id="ARBA00004370"/>
    </source>
</evidence>
<keyword evidence="3" id="KW-1133">Transmembrane helix</keyword>
<dbReference type="GO" id="GO:0016020">
    <property type="term" value="C:membrane"/>
    <property type="evidence" value="ECO:0007669"/>
    <property type="project" value="UniProtKB-SubCell"/>
</dbReference>
<dbReference type="PROSITE" id="PS50007">
    <property type="entry name" value="PIPLC_X_DOMAIN"/>
    <property type="match status" value="1"/>
</dbReference>